<feature type="binding site" evidence="12">
    <location>
        <position position="124"/>
    </location>
    <ligand>
        <name>Zn(2+)</name>
        <dbReference type="ChEBI" id="CHEBI:29105"/>
        <note>catalytic</note>
    </ligand>
</feature>
<dbReference type="InterPro" id="IPR013785">
    <property type="entry name" value="Aldolase_TIM"/>
</dbReference>
<accession>H0UMV3</accession>
<comment type="catalytic activity">
    <reaction evidence="9">
        <text>2 5-aminolevulinate = porphobilinogen + 2 H2O + H(+)</text>
        <dbReference type="Rhea" id="RHEA:24064"/>
        <dbReference type="ChEBI" id="CHEBI:15377"/>
        <dbReference type="ChEBI" id="CHEBI:15378"/>
        <dbReference type="ChEBI" id="CHEBI:58126"/>
        <dbReference type="ChEBI" id="CHEBI:356416"/>
        <dbReference type="EC" id="4.2.1.24"/>
    </reaction>
</comment>
<evidence type="ECO:0000313" key="15">
    <source>
        <dbReference type="Proteomes" id="UP000005730"/>
    </source>
</evidence>
<dbReference type="Proteomes" id="UP000005730">
    <property type="component" value="Chromosome"/>
</dbReference>
<keyword evidence="6" id="KW-0456">Lyase</keyword>
<dbReference type="STRING" id="926567.TheveDRAFT_0059"/>
<feature type="binding site" evidence="12">
    <location>
        <position position="122"/>
    </location>
    <ligand>
        <name>Zn(2+)</name>
        <dbReference type="ChEBI" id="CHEBI:29105"/>
        <note>catalytic</note>
    </ligand>
</feature>
<dbReference type="PRINTS" id="PR00144">
    <property type="entry name" value="DALDHYDRTASE"/>
</dbReference>
<evidence type="ECO:0000256" key="7">
    <source>
        <dbReference type="ARBA" id="ARBA00023244"/>
    </source>
</evidence>
<evidence type="ECO:0000256" key="12">
    <source>
        <dbReference type="PIRSR" id="PIRSR001415-3"/>
    </source>
</evidence>
<feature type="binding site" evidence="11">
    <location>
        <position position="276"/>
    </location>
    <ligand>
        <name>5-aminolevulinate</name>
        <dbReference type="ChEBI" id="CHEBI:356416"/>
        <label>2</label>
    </ligand>
</feature>
<dbReference type="InterPro" id="IPR001731">
    <property type="entry name" value="ALAD"/>
</dbReference>
<dbReference type="GO" id="GO:0006782">
    <property type="term" value="P:protoporphyrinogen IX biosynthetic process"/>
    <property type="evidence" value="ECO:0007669"/>
    <property type="project" value="UniProtKB-UniPathway"/>
</dbReference>
<evidence type="ECO:0000256" key="11">
    <source>
        <dbReference type="PIRSR" id="PIRSR001415-2"/>
    </source>
</evidence>
<organism evidence="14 15">
    <name type="scientific">Thermanaerovibrio velox DSM 12556</name>
    <dbReference type="NCBI Taxonomy" id="926567"/>
    <lineage>
        <taxon>Bacteria</taxon>
        <taxon>Thermotogati</taxon>
        <taxon>Synergistota</taxon>
        <taxon>Synergistia</taxon>
        <taxon>Synergistales</taxon>
        <taxon>Synergistaceae</taxon>
        <taxon>Thermanaerovibrio</taxon>
    </lineage>
</organism>
<feature type="active site" description="Schiff-base intermediate with substrate" evidence="10">
    <location>
        <position position="197"/>
    </location>
</feature>
<gene>
    <name evidence="14" type="ORF">TheveDRAFT_0059</name>
</gene>
<evidence type="ECO:0000256" key="3">
    <source>
        <dbReference type="ARBA" id="ARBA00012053"/>
    </source>
</evidence>
<evidence type="ECO:0000256" key="2">
    <source>
        <dbReference type="ARBA" id="ARBA00008055"/>
    </source>
</evidence>
<dbReference type="PIRSF" id="PIRSF001415">
    <property type="entry name" value="Porphbilin_synth"/>
    <property type="match status" value="1"/>
</dbReference>
<protein>
    <recommendedName>
        <fullName evidence="4">Delta-aminolevulinic acid dehydratase</fullName>
        <ecNumber evidence="3">4.2.1.24</ecNumber>
    </recommendedName>
    <alternativeName>
        <fullName evidence="8">Porphobilinogen synthase</fullName>
    </alternativeName>
</protein>
<dbReference type="SUPFAM" id="SSF51569">
    <property type="entry name" value="Aldolase"/>
    <property type="match status" value="1"/>
</dbReference>
<dbReference type="SMART" id="SM01004">
    <property type="entry name" value="ALAD"/>
    <property type="match status" value="1"/>
</dbReference>
<feature type="binding site" evidence="11">
    <location>
        <position position="219"/>
    </location>
    <ligand>
        <name>5-aminolevulinate</name>
        <dbReference type="ChEBI" id="CHEBI:356416"/>
        <label>1</label>
    </ligand>
</feature>
<evidence type="ECO:0000256" key="6">
    <source>
        <dbReference type="ARBA" id="ARBA00023239"/>
    </source>
</evidence>
<dbReference type="PANTHER" id="PTHR11458:SF0">
    <property type="entry name" value="DELTA-AMINOLEVULINIC ACID DEHYDRATASE"/>
    <property type="match status" value="1"/>
</dbReference>
<name>H0UMV3_9BACT</name>
<dbReference type="eggNOG" id="COG0113">
    <property type="taxonomic scope" value="Bacteria"/>
</dbReference>
<feature type="binding site" evidence="11">
    <location>
        <position position="207"/>
    </location>
    <ligand>
        <name>5-aminolevulinate</name>
        <dbReference type="ChEBI" id="CHEBI:356416"/>
        <label>1</label>
    </ligand>
</feature>
<evidence type="ECO:0000313" key="14">
    <source>
        <dbReference type="EMBL" id="EHM09248.1"/>
    </source>
</evidence>
<evidence type="ECO:0000256" key="1">
    <source>
        <dbReference type="ARBA" id="ARBA00004694"/>
    </source>
</evidence>
<dbReference type="UniPathway" id="UPA00251">
    <property type="reaction ID" value="UER00318"/>
</dbReference>
<evidence type="ECO:0000256" key="8">
    <source>
        <dbReference type="ARBA" id="ARBA00032837"/>
    </source>
</evidence>
<proteinExistence type="inferred from homology"/>
<dbReference type="Gene3D" id="3.20.20.70">
    <property type="entry name" value="Aldolase class I"/>
    <property type="match status" value="1"/>
</dbReference>
<feature type="binding site" evidence="12">
    <location>
        <position position="132"/>
    </location>
    <ligand>
        <name>Zn(2+)</name>
        <dbReference type="ChEBI" id="CHEBI:29105"/>
        <note>catalytic</note>
    </ligand>
</feature>
<evidence type="ECO:0000256" key="10">
    <source>
        <dbReference type="PIRSR" id="PIRSR001415-1"/>
    </source>
</evidence>
<evidence type="ECO:0000256" key="4">
    <source>
        <dbReference type="ARBA" id="ARBA00020771"/>
    </source>
</evidence>
<dbReference type="NCBIfam" id="NF006762">
    <property type="entry name" value="PRK09283.1"/>
    <property type="match status" value="1"/>
</dbReference>
<dbReference type="AlphaFoldDB" id="H0UMV3"/>
<dbReference type="HOGENOM" id="CLU_035731_0_0_0"/>
<feature type="binding site" evidence="11">
    <location>
        <position position="314"/>
    </location>
    <ligand>
        <name>5-aminolevulinate</name>
        <dbReference type="ChEBI" id="CHEBI:356416"/>
        <label>2</label>
    </ligand>
</feature>
<dbReference type="PANTHER" id="PTHR11458">
    <property type="entry name" value="DELTA-AMINOLEVULINIC ACID DEHYDRATASE"/>
    <property type="match status" value="1"/>
</dbReference>
<dbReference type="GO" id="GO:0005829">
    <property type="term" value="C:cytosol"/>
    <property type="evidence" value="ECO:0007669"/>
    <property type="project" value="TreeGrafter"/>
</dbReference>
<dbReference type="FunFam" id="3.20.20.70:FF:000019">
    <property type="entry name" value="Delta-aminolevulinic acid dehydratase"/>
    <property type="match status" value="1"/>
</dbReference>
<evidence type="ECO:0000256" key="9">
    <source>
        <dbReference type="ARBA" id="ARBA00047651"/>
    </source>
</evidence>
<keyword evidence="12" id="KW-0862">Zinc</keyword>
<dbReference type="RefSeq" id="WP_006582740.1">
    <property type="nucleotide sequence ID" value="NZ_CM001377.1"/>
</dbReference>
<dbReference type="Pfam" id="PF00490">
    <property type="entry name" value="ALAD"/>
    <property type="match status" value="1"/>
</dbReference>
<feature type="active site" description="Schiff-base intermediate with substrate" evidence="10">
    <location>
        <position position="250"/>
    </location>
</feature>
<keyword evidence="7" id="KW-0627">Porphyrin biosynthesis</keyword>
<evidence type="ECO:0000256" key="5">
    <source>
        <dbReference type="ARBA" id="ARBA00023133"/>
    </source>
</evidence>
<dbReference type="EMBL" id="CM001377">
    <property type="protein sequence ID" value="EHM09248.1"/>
    <property type="molecule type" value="Genomic_DNA"/>
</dbReference>
<comment type="similarity">
    <text evidence="2 13">Belongs to the ALAD family.</text>
</comment>
<evidence type="ECO:0000256" key="13">
    <source>
        <dbReference type="RuleBase" id="RU004161"/>
    </source>
</evidence>
<sequence length="328" mass="35961">MGAPFPLSRPRRNRINPVIREMLRETDVRPCNLVLPLFLVPGNGVSEPVKSMEGVFRWSCDMVQRPVEEALESGVRSFLLFGIPSYKDDTGSSADDPSEPVQRALEDMRSRYPEAYLVSDVCLCEYTSHGHCGVIRDGVIHNDGTLERLASVALSHARAGAHAVAPSDMMDGRIIAVRKALESHGFPDVAIWSYAAKFASAFYGPFREAAQSAPSFGDRKSHQLPHFNRLEALRDALMDEDEGADLLIVKPAGTSLDVIRDLKDRTMLPIGGYVVSGEHCMLKDAIGAGHMDKSAYLEYHQCVRRAGCSVIITYGATELAREISVQGG</sequence>
<dbReference type="EC" id="4.2.1.24" evidence="3"/>
<dbReference type="CDD" id="cd00384">
    <property type="entry name" value="ALAD_PBGS"/>
    <property type="match status" value="1"/>
</dbReference>
<keyword evidence="12" id="KW-0479">Metal-binding</keyword>
<keyword evidence="5" id="KW-0350">Heme biosynthesis</keyword>
<comment type="pathway">
    <text evidence="1">Porphyrin-containing compound metabolism; protoporphyrin-IX biosynthesis; coproporphyrinogen-III from 5-aminolevulinate: step 1/4.</text>
</comment>
<keyword evidence="15" id="KW-1185">Reference proteome</keyword>
<reference evidence="14 15" key="1">
    <citation type="submission" date="2011-10" db="EMBL/GenBank/DDBJ databases">
        <title>The Noncontiguous Finished genome of Thermanaerovibrio velox DSM 12556.</title>
        <authorList>
            <consortium name="US DOE Joint Genome Institute (JGI-PGF)"/>
            <person name="Lucas S."/>
            <person name="Copeland A."/>
            <person name="Lapidus A."/>
            <person name="Glavina del Rio T."/>
            <person name="Dalin E."/>
            <person name="Tice H."/>
            <person name="Bruce D."/>
            <person name="Goodwin L."/>
            <person name="Pitluck S."/>
            <person name="Peters L."/>
            <person name="Mikhailova N."/>
            <person name="Teshima H."/>
            <person name="Kyrpides N."/>
            <person name="Mavromatis K."/>
            <person name="Ivanova N."/>
            <person name="Markowitz V."/>
            <person name="Cheng J.-F."/>
            <person name="Hugenholtz P."/>
            <person name="Woyke T."/>
            <person name="Wu D."/>
            <person name="Spring S."/>
            <person name="Brambilla E.-M."/>
            <person name="Klenk H.-P."/>
            <person name="Eisen J.A."/>
        </authorList>
    </citation>
    <scope>NUCLEOTIDE SEQUENCE [LARGE SCALE GENOMIC DNA]</scope>
    <source>
        <strain evidence="14 15">DSM 12556</strain>
    </source>
</reference>
<dbReference type="GO" id="GO:0008270">
    <property type="term" value="F:zinc ion binding"/>
    <property type="evidence" value="ECO:0007669"/>
    <property type="project" value="TreeGrafter"/>
</dbReference>
<dbReference type="OrthoDB" id="9805001at2"/>
<dbReference type="GO" id="GO:0004655">
    <property type="term" value="F:porphobilinogen synthase activity"/>
    <property type="evidence" value="ECO:0007669"/>
    <property type="project" value="UniProtKB-EC"/>
</dbReference>